<dbReference type="GO" id="GO:0044550">
    <property type="term" value="P:secondary metabolite biosynthetic process"/>
    <property type="evidence" value="ECO:0007669"/>
    <property type="project" value="TreeGrafter"/>
</dbReference>
<feature type="compositionally biased region" description="Polar residues" evidence="2">
    <location>
        <begin position="187"/>
        <end position="200"/>
    </location>
</feature>
<dbReference type="Proteomes" id="UP000237481">
    <property type="component" value="Unassembled WGS sequence"/>
</dbReference>
<organism evidence="4 5">
    <name type="scientific">Tolypocladium paradoxum</name>
    <dbReference type="NCBI Taxonomy" id="94208"/>
    <lineage>
        <taxon>Eukaryota</taxon>
        <taxon>Fungi</taxon>
        <taxon>Dikarya</taxon>
        <taxon>Ascomycota</taxon>
        <taxon>Pezizomycotina</taxon>
        <taxon>Sordariomycetes</taxon>
        <taxon>Hypocreomycetidae</taxon>
        <taxon>Hypocreales</taxon>
        <taxon>Ophiocordycipitaceae</taxon>
        <taxon>Tolypocladium</taxon>
    </lineage>
</organism>
<evidence type="ECO:0000313" key="5">
    <source>
        <dbReference type="Proteomes" id="UP000237481"/>
    </source>
</evidence>
<name>A0A2S4L0L9_9HYPO</name>
<keyword evidence="5" id="KW-1185">Reference proteome</keyword>
<dbReference type="GO" id="GO:0043041">
    <property type="term" value="P:amino acid activation for nonribosomal peptide biosynthetic process"/>
    <property type="evidence" value="ECO:0007669"/>
    <property type="project" value="TreeGrafter"/>
</dbReference>
<proteinExistence type="predicted"/>
<evidence type="ECO:0000256" key="1">
    <source>
        <dbReference type="ARBA" id="ARBA00022598"/>
    </source>
</evidence>
<comment type="caution">
    <text evidence="4">The sequence shown here is derived from an EMBL/GenBank/DDBJ whole genome shotgun (WGS) entry which is preliminary data.</text>
</comment>
<dbReference type="InterPro" id="IPR001242">
    <property type="entry name" value="Condensation_dom"/>
</dbReference>
<keyword evidence="1" id="KW-0436">Ligase</keyword>
<gene>
    <name evidence="4" type="ORF">TPAR_03806</name>
</gene>
<dbReference type="GO" id="GO:0005737">
    <property type="term" value="C:cytoplasm"/>
    <property type="evidence" value="ECO:0007669"/>
    <property type="project" value="TreeGrafter"/>
</dbReference>
<dbReference type="PANTHER" id="PTHR45527">
    <property type="entry name" value="NONRIBOSOMAL PEPTIDE SYNTHETASE"/>
    <property type="match status" value="1"/>
</dbReference>
<dbReference type="EMBL" id="PKSG01000373">
    <property type="protein sequence ID" value="POR35990.1"/>
    <property type="molecule type" value="Genomic_DNA"/>
</dbReference>
<dbReference type="STRING" id="94208.A0A2S4L0L9"/>
<dbReference type="Gene3D" id="1.10.1200.10">
    <property type="entry name" value="ACP-like"/>
    <property type="match status" value="1"/>
</dbReference>
<dbReference type="InterPro" id="IPR009081">
    <property type="entry name" value="PP-bd_ACP"/>
</dbReference>
<dbReference type="Gene3D" id="3.30.559.10">
    <property type="entry name" value="Chloramphenicol acetyltransferase-like domain"/>
    <property type="match status" value="1"/>
</dbReference>
<reference evidence="4 5" key="1">
    <citation type="submission" date="2018-01" db="EMBL/GenBank/DDBJ databases">
        <title>Harnessing the power of phylogenomics to disentangle the directionality and signatures of interkingdom host jumping in the parasitic fungal genus Tolypocladium.</title>
        <authorList>
            <person name="Quandt C.A."/>
            <person name="Patterson W."/>
            <person name="Spatafora J.W."/>
        </authorList>
    </citation>
    <scope>NUCLEOTIDE SEQUENCE [LARGE SCALE GENOMIC DNA]</scope>
    <source>
        <strain evidence="4 5">NRBC 100945</strain>
    </source>
</reference>
<dbReference type="Gene3D" id="3.30.559.30">
    <property type="entry name" value="Nonribosomal peptide synthetase, condensation domain"/>
    <property type="match status" value="1"/>
</dbReference>
<dbReference type="AlphaFoldDB" id="A0A2S4L0L9"/>
<evidence type="ECO:0000256" key="2">
    <source>
        <dbReference type="SAM" id="MobiDB-lite"/>
    </source>
</evidence>
<dbReference type="Pfam" id="PF00550">
    <property type="entry name" value="PP-binding"/>
    <property type="match status" value="1"/>
</dbReference>
<dbReference type="SUPFAM" id="SSF52777">
    <property type="entry name" value="CoA-dependent acyltransferases"/>
    <property type="match status" value="2"/>
</dbReference>
<dbReference type="PROSITE" id="PS50075">
    <property type="entry name" value="CARRIER"/>
    <property type="match status" value="1"/>
</dbReference>
<feature type="region of interest" description="Disordered" evidence="2">
    <location>
        <begin position="187"/>
        <end position="212"/>
    </location>
</feature>
<dbReference type="GO" id="GO:0016874">
    <property type="term" value="F:ligase activity"/>
    <property type="evidence" value="ECO:0007669"/>
    <property type="project" value="UniProtKB-KW"/>
</dbReference>
<dbReference type="OrthoDB" id="416786at2759"/>
<dbReference type="InterPro" id="IPR036736">
    <property type="entry name" value="ACP-like_sf"/>
</dbReference>
<dbReference type="InterPro" id="IPR023213">
    <property type="entry name" value="CAT-like_dom_sf"/>
</dbReference>
<dbReference type="SUPFAM" id="SSF47336">
    <property type="entry name" value="ACP-like"/>
    <property type="match status" value="1"/>
</dbReference>
<sequence length="641" mass="69979">MLALPPPRALIYHGHLMPLRTEKSHGESKPEPHGVFAQASSFSRPRVSSMASIETLRQTWAEVLGIETSEFGDDDNFMDLGGDSFLGEVASYAADVDLGAFMNTNHDTCVETAGTIKSFWEVISKRPRNVNGITDGHEDAGNGAALVTPENSKASSDITPGLGAGELAPALERAGIAKDNVLRTAPVSSVQGNAPQSAHTENAPRDEMACADQGPVPPEFFLRHSLSGDMGPINYVYEVEGPELKEGLRHLTQLLEAKNPIFRTTIVDVGGDTQKFAQVLLAKCTPSWSYPPDLQSYIEGTMTWKFQLGAPAVQYALVVGDAALEGRSFFAICLHHTHCDAFSRFLLGKEMLQILRSPSNYARADNPQRPWFGDFVRHLHKMALDVDVSGSWDNYMRGADVANIHLPDQALVNGELDGVVTDTLPVPSTHPCRGHNGDVPRNPTHVVLAAWAMALAKPSGLRDVVFGLCRHGRSSSSLPDVRRVMGPLVNAVPFRMSVERREEPVTGLLQRVQDEIATTGKWEQGFAPGIFPSADGRPWVQSLINLKSALHGATGTCAADDGSTPAITKMLPRADLDMYEFKGPWAVMLLIRQHRDIFEVSMHYQSPLVGRERAEALFGDFKRFMEALTNADRKSVGDMLE</sequence>
<evidence type="ECO:0000259" key="3">
    <source>
        <dbReference type="PROSITE" id="PS50075"/>
    </source>
</evidence>
<protein>
    <recommendedName>
        <fullName evidence="3">Carrier domain-containing protein</fullName>
    </recommendedName>
</protein>
<dbReference type="GO" id="GO:0031177">
    <property type="term" value="F:phosphopantetheine binding"/>
    <property type="evidence" value="ECO:0007669"/>
    <property type="project" value="TreeGrafter"/>
</dbReference>
<dbReference type="Pfam" id="PF00668">
    <property type="entry name" value="Condensation"/>
    <property type="match status" value="1"/>
</dbReference>
<dbReference type="PANTHER" id="PTHR45527:SF1">
    <property type="entry name" value="FATTY ACID SYNTHASE"/>
    <property type="match status" value="1"/>
</dbReference>
<accession>A0A2S4L0L9</accession>
<evidence type="ECO:0000313" key="4">
    <source>
        <dbReference type="EMBL" id="POR35990.1"/>
    </source>
</evidence>
<feature type="domain" description="Carrier" evidence="3">
    <location>
        <begin position="47"/>
        <end position="127"/>
    </location>
</feature>